<feature type="compositionally biased region" description="Basic residues" evidence="1">
    <location>
        <begin position="95"/>
        <end position="110"/>
    </location>
</feature>
<feature type="region of interest" description="Disordered" evidence="1">
    <location>
        <begin position="201"/>
        <end position="255"/>
    </location>
</feature>
<proteinExistence type="predicted"/>
<evidence type="ECO:0000256" key="1">
    <source>
        <dbReference type="SAM" id="MobiDB-lite"/>
    </source>
</evidence>
<feature type="compositionally biased region" description="Basic residues" evidence="1">
    <location>
        <begin position="41"/>
        <end position="61"/>
    </location>
</feature>
<organism evidence="2">
    <name type="scientific">uncultured Frankineae bacterium</name>
    <dbReference type="NCBI Taxonomy" id="437475"/>
    <lineage>
        <taxon>Bacteria</taxon>
        <taxon>Bacillati</taxon>
        <taxon>Actinomycetota</taxon>
        <taxon>Actinomycetes</taxon>
        <taxon>Frankiales</taxon>
        <taxon>environmental samples</taxon>
    </lineage>
</organism>
<feature type="non-terminal residue" evidence="2">
    <location>
        <position position="1"/>
    </location>
</feature>
<feature type="compositionally biased region" description="Low complexity" evidence="1">
    <location>
        <begin position="20"/>
        <end position="35"/>
    </location>
</feature>
<name>A0A6J4KNY8_9ACTN</name>
<feature type="region of interest" description="Disordered" evidence="1">
    <location>
        <begin position="1"/>
        <end position="157"/>
    </location>
</feature>
<feature type="non-terminal residue" evidence="2">
    <location>
        <position position="255"/>
    </location>
</feature>
<sequence length="255" mass="26886">ALEPSRLASGTARPGPAPAPSRFAPRAARAGAARFRPPPRAAHHARLGGTGHRHPRSRHRGAVALPGPVPVRPGRPPRHDRVPAAGAGQLSGHQRLGHRPGLRLRRRQRAQGRASLGLARVDGQPHARAPGRRPDRLAARPGRARQHRGHGPAARDHVHGLGLEDLEELPGRPGLAALPRREPAHRPRPLQPVLGRRVRPDLLLDGSGRSGDAGTGAPCTGRLTAPQTGRPADRRPCPAAACGGRPPPRSLATSL</sequence>
<gene>
    <name evidence="2" type="ORF">AVDCRST_MAG16-178</name>
</gene>
<accession>A0A6J4KNY8</accession>
<dbReference type="EMBL" id="CADCUE010000015">
    <property type="protein sequence ID" value="CAA9311233.1"/>
    <property type="molecule type" value="Genomic_DNA"/>
</dbReference>
<reference evidence="2" key="1">
    <citation type="submission" date="2020-02" db="EMBL/GenBank/DDBJ databases">
        <authorList>
            <person name="Meier V. D."/>
        </authorList>
    </citation>
    <scope>NUCLEOTIDE SEQUENCE</scope>
    <source>
        <strain evidence="2">AVDCRST_MAG16</strain>
    </source>
</reference>
<evidence type="ECO:0000313" key="2">
    <source>
        <dbReference type="EMBL" id="CAA9311233.1"/>
    </source>
</evidence>
<dbReference type="AlphaFoldDB" id="A0A6J4KNY8"/>
<protein>
    <submittedName>
        <fullName evidence="2">Uncharacterized protein</fullName>
    </submittedName>
</protein>